<dbReference type="Pfam" id="PF06276">
    <property type="entry name" value="FhuF"/>
    <property type="match status" value="1"/>
</dbReference>
<keyword evidence="3" id="KW-1185">Reference proteome</keyword>
<sequence length="264" mass="30036">MPELHSDKLQFLEEHFRVTNRPSNDLLASCHAKDLVDPEKCHHYLTCLSDRLGSPSLLVTASQFSKRYTFLAVLPVLYAMSVYNKGLDVSVENCYVESAYQKENWLPKLRLDSWVTTEPGLNRSRWRKEIVKSIFADHISGVWQVLSKCAGISCSILWENTAIYVYWLYEKKLADAPEAIRTRVKEDFQFLIRHAPADCFGGCTQPLAKYYSETNMTDRSDPPVRIRKTCCLYYHLNAAGKCCSGCPRSLRTECGAACATLVTN</sequence>
<dbReference type="EMBL" id="JACEIQ010000009">
    <property type="protein sequence ID" value="MBA4494729.1"/>
    <property type="molecule type" value="Genomic_DNA"/>
</dbReference>
<protein>
    <submittedName>
        <fullName evidence="2">(2Fe-2S)-binding protein</fullName>
    </submittedName>
</protein>
<feature type="domain" description="Aerobactin siderophore biosynthesis IucA/IucC-like C-terminal" evidence="1">
    <location>
        <begin position="62"/>
        <end position="172"/>
    </location>
</feature>
<comment type="caution">
    <text evidence="2">The sequence shown here is derived from an EMBL/GenBank/DDBJ whole genome shotgun (WGS) entry which is preliminary data.</text>
</comment>
<accession>A0A7W1WRQ0</accession>
<dbReference type="Proteomes" id="UP000535491">
    <property type="component" value="Unassembled WGS sequence"/>
</dbReference>
<dbReference type="RefSeq" id="WP_181751964.1">
    <property type="nucleotide sequence ID" value="NZ_JACEIQ010000009.1"/>
</dbReference>
<dbReference type="GO" id="GO:0003824">
    <property type="term" value="F:catalytic activity"/>
    <property type="evidence" value="ECO:0007669"/>
    <property type="project" value="UniProtKB-ARBA"/>
</dbReference>
<evidence type="ECO:0000313" key="3">
    <source>
        <dbReference type="Proteomes" id="UP000535491"/>
    </source>
</evidence>
<name>A0A7W1WRQ0_9BACL</name>
<dbReference type="AlphaFoldDB" id="A0A7W1WRQ0"/>
<dbReference type="InterPro" id="IPR022770">
    <property type="entry name" value="IucA/IucC-like_C"/>
</dbReference>
<organism evidence="2 3">
    <name type="scientific">Paenactinomyces guangxiensis</name>
    <dbReference type="NCBI Taxonomy" id="1490290"/>
    <lineage>
        <taxon>Bacteria</taxon>
        <taxon>Bacillati</taxon>
        <taxon>Bacillota</taxon>
        <taxon>Bacilli</taxon>
        <taxon>Bacillales</taxon>
        <taxon>Thermoactinomycetaceae</taxon>
        <taxon>Paenactinomyces</taxon>
    </lineage>
</organism>
<gene>
    <name evidence="2" type="ORF">H1191_10475</name>
</gene>
<reference evidence="2 3" key="1">
    <citation type="submission" date="2020-07" db="EMBL/GenBank/DDBJ databases">
        <authorList>
            <person name="Feng H."/>
        </authorList>
    </citation>
    <scope>NUCLEOTIDE SEQUENCE [LARGE SCALE GENOMIC DNA]</scope>
    <source>
        <strain evidence="3">s-10</strain>
    </source>
</reference>
<evidence type="ECO:0000313" key="2">
    <source>
        <dbReference type="EMBL" id="MBA4494729.1"/>
    </source>
</evidence>
<evidence type="ECO:0000259" key="1">
    <source>
        <dbReference type="Pfam" id="PF06276"/>
    </source>
</evidence>
<proteinExistence type="predicted"/>